<evidence type="ECO:0000256" key="5">
    <source>
        <dbReference type="ARBA" id="ARBA00023136"/>
    </source>
</evidence>
<dbReference type="GO" id="GO:0016020">
    <property type="term" value="C:membrane"/>
    <property type="evidence" value="ECO:0007669"/>
    <property type="project" value="UniProtKB-SubCell"/>
</dbReference>
<dbReference type="InterPro" id="IPR007593">
    <property type="entry name" value="CD225/Dispanin_fam"/>
</dbReference>
<protein>
    <submittedName>
        <fullName evidence="8">Proline-rich transmembrane protein 1-like</fullName>
    </submittedName>
</protein>
<reference evidence="8 9" key="1">
    <citation type="journal article" date="2024" name="Proc. Natl. Acad. Sci. U.S.A.">
        <title>The genetic regulatory architecture and epigenomic basis for age-related changes in rattlesnake venom.</title>
        <authorList>
            <person name="Hogan M.P."/>
            <person name="Holding M.L."/>
            <person name="Nystrom G.S."/>
            <person name="Colston T.J."/>
            <person name="Bartlett D.A."/>
            <person name="Mason A.J."/>
            <person name="Ellsworth S.A."/>
            <person name="Rautsaw R.M."/>
            <person name="Lawrence K.C."/>
            <person name="Strickland J.L."/>
            <person name="He B."/>
            <person name="Fraser P."/>
            <person name="Margres M.J."/>
            <person name="Gilbert D.M."/>
            <person name="Gibbs H.L."/>
            <person name="Parkinson C.L."/>
            <person name="Rokyta D.R."/>
        </authorList>
    </citation>
    <scope>NUCLEOTIDE SEQUENCE [LARGE SCALE GENOMIC DNA]</scope>
    <source>
        <strain evidence="8">DRR0105</strain>
    </source>
</reference>
<dbReference type="Proteomes" id="UP001474421">
    <property type="component" value="Unassembled WGS sequence"/>
</dbReference>
<feature type="transmembrane region" description="Helical" evidence="7">
    <location>
        <begin position="131"/>
        <end position="156"/>
    </location>
</feature>
<feature type="region of interest" description="Disordered" evidence="6">
    <location>
        <begin position="1"/>
        <end position="35"/>
    </location>
</feature>
<keyword evidence="4 7" id="KW-1133">Transmembrane helix</keyword>
<dbReference type="PANTHER" id="PTHR14948:SF46">
    <property type="entry name" value="DISPANIN SUBFAMILY A MEMBER 2B-LIKE-RELATED"/>
    <property type="match status" value="1"/>
</dbReference>
<keyword evidence="9" id="KW-1185">Reference proteome</keyword>
<evidence type="ECO:0000256" key="4">
    <source>
        <dbReference type="ARBA" id="ARBA00022989"/>
    </source>
</evidence>
<dbReference type="PANTHER" id="PTHR14948">
    <property type="entry name" value="NG5"/>
    <property type="match status" value="1"/>
</dbReference>
<feature type="compositionally biased region" description="Polar residues" evidence="6">
    <location>
        <begin position="1"/>
        <end position="11"/>
    </location>
</feature>
<evidence type="ECO:0000256" key="6">
    <source>
        <dbReference type="SAM" id="MobiDB-lite"/>
    </source>
</evidence>
<name>A0AAW1AZE7_CROAD</name>
<dbReference type="InterPro" id="IPR051423">
    <property type="entry name" value="CD225/Dispanin"/>
</dbReference>
<gene>
    <name evidence="8" type="ORF">NXF25_015070</name>
</gene>
<keyword evidence="5 7" id="KW-0472">Membrane</keyword>
<sequence>MSNPQYQSFNRDQPACPNPPSYSEKDPNKESGPAESALLMGQGAAAPMPPSYGLPGPAYHPPILQPQQTVLITPVYPSVEPDYLAYSIFTMLFCCLPLGIAALVFSIQTRDANHSGNIMAAKRNSKLARNFSHAALGFGIVILIINIAFLVILYQFGRS</sequence>
<dbReference type="AlphaFoldDB" id="A0AAW1AZE7"/>
<comment type="subcellular location">
    <subcellularLocation>
        <location evidence="1">Membrane</location>
    </subcellularLocation>
</comment>
<organism evidence="8 9">
    <name type="scientific">Crotalus adamanteus</name>
    <name type="common">Eastern diamondback rattlesnake</name>
    <dbReference type="NCBI Taxonomy" id="8729"/>
    <lineage>
        <taxon>Eukaryota</taxon>
        <taxon>Metazoa</taxon>
        <taxon>Chordata</taxon>
        <taxon>Craniata</taxon>
        <taxon>Vertebrata</taxon>
        <taxon>Euteleostomi</taxon>
        <taxon>Lepidosauria</taxon>
        <taxon>Squamata</taxon>
        <taxon>Bifurcata</taxon>
        <taxon>Unidentata</taxon>
        <taxon>Episquamata</taxon>
        <taxon>Toxicofera</taxon>
        <taxon>Serpentes</taxon>
        <taxon>Colubroidea</taxon>
        <taxon>Viperidae</taxon>
        <taxon>Crotalinae</taxon>
        <taxon>Crotalus</taxon>
    </lineage>
</organism>
<keyword evidence="3 7" id="KW-0812">Transmembrane</keyword>
<dbReference type="Pfam" id="PF04505">
    <property type="entry name" value="CD225"/>
    <property type="match status" value="1"/>
</dbReference>
<proteinExistence type="inferred from homology"/>
<comment type="similarity">
    <text evidence="2">Belongs to the CD225/Dispanin family.</text>
</comment>
<evidence type="ECO:0000313" key="9">
    <source>
        <dbReference type="Proteomes" id="UP001474421"/>
    </source>
</evidence>
<comment type="caution">
    <text evidence="8">The sequence shown here is derived from an EMBL/GenBank/DDBJ whole genome shotgun (WGS) entry which is preliminary data.</text>
</comment>
<accession>A0AAW1AZE7</accession>
<evidence type="ECO:0000256" key="1">
    <source>
        <dbReference type="ARBA" id="ARBA00004370"/>
    </source>
</evidence>
<dbReference type="EMBL" id="JAOTOJ010000011">
    <property type="protein sequence ID" value="KAK9394542.1"/>
    <property type="molecule type" value="Genomic_DNA"/>
</dbReference>
<evidence type="ECO:0000256" key="2">
    <source>
        <dbReference type="ARBA" id="ARBA00006843"/>
    </source>
</evidence>
<evidence type="ECO:0000256" key="7">
    <source>
        <dbReference type="SAM" id="Phobius"/>
    </source>
</evidence>
<feature type="transmembrane region" description="Helical" evidence="7">
    <location>
        <begin position="83"/>
        <end position="105"/>
    </location>
</feature>
<evidence type="ECO:0000256" key="3">
    <source>
        <dbReference type="ARBA" id="ARBA00022692"/>
    </source>
</evidence>
<evidence type="ECO:0000313" key="8">
    <source>
        <dbReference type="EMBL" id="KAK9394542.1"/>
    </source>
</evidence>